<organism evidence="3 4">
    <name type="scientific">Meloidogyne incognita</name>
    <name type="common">Southern root-knot nematode worm</name>
    <name type="synonym">Oxyuris incognita</name>
    <dbReference type="NCBI Taxonomy" id="6306"/>
    <lineage>
        <taxon>Eukaryota</taxon>
        <taxon>Metazoa</taxon>
        <taxon>Ecdysozoa</taxon>
        <taxon>Nematoda</taxon>
        <taxon>Chromadorea</taxon>
        <taxon>Rhabditida</taxon>
        <taxon>Tylenchina</taxon>
        <taxon>Tylenchomorpha</taxon>
        <taxon>Tylenchoidea</taxon>
        <taxon>Meloidogynidae</taxon>
        <taxon>Meloidogyninae</taxon>
        <taxon>Meloidogyne</taxon>
        <taxon>Meloidogyne incognita group</taxon>
    </lineage>
</organism>
<feature type="region of interest" description="Disordered" evidence="2">
    <location>
        <begin position="150"/>
        <end position="187"/>
    </location>
</feature>
<reference evidence="4" key="1">
    <citation type="submission" date="2022-11" db="UniProtKB">
        <authorList>
            <consortium name="WormBaseParasite"/>
        </authorList>
    </citation>
    <scope>IDENTIFICATION</scope>
</reference>
<name>A0A914MQ67_MELIC</name>
<evidence type="ECO:0000313" key="3">
    <source>
        <dbReference type="Proteomes" id="UP000887563"/>
    </source>
</evidence>
<evidence type="ECO:0000313" key="4">
    <source>
        <dbReference type="WBParaSite" id="Minc3s02208g28859"/>
    </source>
</evidence>
<protein>
    <submittedName>
        <fullName evidence="4">Uncharacterized protein</fullName>
    </submittedName>
</protein>
<feature type="compositionally biased region" description="Basic and acidic residues" evidence="2">
    <location>
        <begin position="174"/>
        <end position="187"/>
    </location>
</feature>
<dbReference type="AlphaFoldDB" id="A0A914MQ67"/>
<accession>A0A914MQ67</accession>
<feature type="coiled-coil region" evidence="1">
    <location>
        <begin position="4"/>
        <end position="90"/>
    </location>
</feature>
<dbReference type="WBParaSite" id="Minc3s02208g28859">
    <property type="protein sequence ID" value="Minc3s02208g28859"/>
    <property type="gene ID" value="Minc3s02208g28859"/>
</dbReference>
<evidence type="ECO:0000256" key="1">
    <source>
        <dbReference type="SAM" id="Coils"/>
    </source>
</evidence>
<dbReference type="Proteomes" id="UP000887563">
    <property type="component" value="Unplaced"/>
</dbReference>
<sequence length="187" mass="21302">MDRCKVEKERKNSLADKINELSNDIKIKQQLCDDATANLAKEKNVNANLIKENKVLSLNLKRATDLILENKRFRAEAEDLLLESKNLLQKSLIDVTCQTDIAGDNATNIISHIEEISIKKVQLDKSIVRIMETTPNSNGLKRRLERCDTIPPLPRREQNDNSINDAYDSDIEFVEERQGPRASTSEK</sequence>
<proteinExistence type="predicted"/>
<evidence type="ECO:0000256" key="2">
    <source>
        <dbReference type="SAM" id="MobiDB-lite"/>
    </source>
</evidence>
<keyword evidence="1" id="KW-0175">Coiled coil</keyword>
<keyword evidence="3" id="KW-1185">Reference proteome</keyword>